<protein>
    <submittedName>
        <fullName evidence="1">Uncharacterized protein</fullName>
    </submittedName>
</protein>
<proteinExistence type="predicted"/>
<dbReference type="AlphaFoldDB" id="A0A7U2I9L7"/>
<keyword evidence="2" id="KW-1185">Reference proteome</keyword>
<evidence type="ECO:0000313" key="1">
    <source>
        <dbReference type="EMBL" id="QRD05705.1"/>
    </source>
</evidence>
<dbReference type="VEuPathDB" id="FungiDB:JI435_422680"/>
<accession>A0A7U2I9L7</accession>
<evidence type="ECO:0000313" key="2">
    <source>
        <dbReference type="Proteomes" id="UP000663193"/>
    </source>
</evidence>
<organism evidence="1 2">
    <name type="scientific">Phaeosphaeria nodorum (strain SN15 / ATCC MYA-4574 / FGSC 10173)</name>
    <name type="common">Glume blotch fungus</name>
    <name type="synonym">Parastagonospora nodorum</name>
    <dbReference type="NCBI Taxonomy" id="321614"/>
    <lineage>
        <taxon>Eukaryota</taxon>
        <taxon>Fungi</taxon>
        <taxon>Dikarya</taxon>
        <taxon>Ascomycota</taxon>
        <taxon>Pezizomycotina</taxon>
        <taxon>Dothideomycetes</taxon>
        <taxon>Pleosporomycetidae</taxon>
        <taxon>Pleosporales</taxon>
        <taxon>Pleosporineae</taxon>
        <taxon>Phaeosphaeriaceae</taxon>
        <taxon>Parastagonospora</taxon>
    </lineage>
</organism>
<name>A0A7U2I9L7_PHANO</name>
<dbReference type="Proteomes" id="UP000663193">
    <property type="component" value="Chromosome 19"/>
</dbReference>
<reference evidence="2" key="1">
    <citation type="journal article" date="2021" name="BMC Genomics">
        <title>Chromosome-level genome assembly and manually-curated proteome of model necrotroph Parastagonospora nodorum Sn15 reveals a genome-wide trove of candidate effector homologs, and redundancy of virulence-related functions within an accessory chromosome.</title>
        <authorList>
            <person name="Bertazzoni S."/>
            <person name="Jones D.A.B."/>
            <person name="Phan H.T."/>
            <person name="Tan K.-C."/>
            <person name="Hane J.K."/>
        </authorList>
    </citation>
    <scope>NUCLEOTIDE SEQUENCE [LARGE SCALE GENOMIC DNA]</scope>
    <source>
        <strain evidence="2">SN15 / ATCC MYA-4574 / FGSC 10173)</strain>
    </source>
</reference>
<sequence>MKFSRGNVDNNPKLELLQLRMGRPVGDHSPLLDLVGRCSDSQRRTHELQVQR</sequence>
<gene>
    <name evidence="1" type="ORF">JI435_422680</name>
</gene>
<dbReference type="EMBL" id="CP069041">
    <property type="protein sequence ID" value="QRD05705.1"/>
    <property type="molecule type" value="Genomic_DNA"/>
</dbReference>